<evidence type="ECO:0000256" key="7">
    <source>
        <dbReference type="RuleBase" id="RU003823"/>
    </source>
</evidence>
<feature type="domain" description="S5 DRBM" evidence="8">
    <location>
        <begin position="1"/>
        <end position="60"/>
    </location>
</feature>
<dbReference type="SUPFAM" id="SSF54768">
    <property type="entry name" value="dsRNA-binding domain-like"/>
    <property type="match status" value="1"/>
</dbReference>
<dbReference type="EMBL" id="MHRI01000007">
    <property type="protein sequence ID" value="OHA21567.1"/>
    <property type="molecule type" value="Genomic_DNA"/>
</dbReference>
<dbReference type="GO" id="GO:0006412">
    <property type="term" value="P:translation"/>
    <property type="evidence" value="ECO:0007669"/>
    <property type="project" value="InterPro"/>
</dbReference>
<proteinExistence type="inferred from homology"/>
<dbReference type="Pfam" id="PF00333">
    <property type="entry name" value="Ribosomal_S5"/>
    <property type="match status" value="1"/>
</dbReference>
<sequence>MLNVRRVARVVAGGRRFNFSVLMVIGNRKGSVGVGTGKAGDTALAIEKATKNAKKHMIRVERTSNHSIPHILEAKYSSARIVIRPAPHKGLTAGSAVRSVLELCGISDVNAKVRSGSKNKLNLAQATIKALSEITLKVKSEAQHPRSSESSVGLAKS</sequence>
<dbReference type="InterPro" id="IPR014721">
    <property type="entry name" value="Ribsml_uS5_D2-typ_fold_subgr"/>
</dbReference>
<dbReference type="Proteomes" id="UP000178121">
    <property type="component" value="Unassembled WGS sequence"/>
</dbReference>
<dbReference type="GO" id="GO:0003723">
    <property type="term" value="F:RNA binding"/>
    <property type="evidence" value="ECO:0007669"/>
    <property type="project" value="InterPro"/>
</dbReference>
<dbReference type="GO" id="GO:0003735">
    <property type="term" value="F:structural constituent of ribosome"/>
    <property type="evidence" value="ECO:0007669"/>
    <property type="project" value="UniProtKB-UniRule"/>
</dbReference>
<organism evidence="9 10">
    <name type="scientific">Candidatus Taylorbacteria bacterium RIFCSPHIGHO2_01_FULL_51_15</name>
    <dbReference type="NCBI Taxonomy" id="1802304"/>
    <lineage>
        <taxon>Bacteria</taxon>
        <taxon>Candidatus Tayloriibacteriota</taxon>
    </lineage>
</organism>
<evidence type="ECO:0000313" key="9">
    <source>
        <dbReference type="EMBL" id="OHA21567.1"/>
    </source>
</evidence>
<evidence type="ECO:0000256" key="4">
    <source>
        <dbReference type="ARBA" id="ARBA00035255"/>
    </source>
</evidence>
<dbReference type="Gene3D" id="3.30.230.10">
    <property type="match status" value="1"/>
</dbReference>
<dbReference type="InterPro" id="IPR013810">
    <property type="entry name" value="Ribosomal_uS5_N"/>
</dbReference>
<dbReference type="Pfam" id="PF03719">
    <property type="entry name" value="Ribosomal_S5_C"/>
    <property type="match status" value="1"/>
</dbReference>
<evidence type="ECO:0000256" key="3">
    <source>
        <dbReference type="ARBA" id="ARBA00023274"/>
    </source>
</evidence>
<evidence type="ECO:0000256" key="5">
    <source>
        <dbReference type="ARBA" id="ARBA00035519"/>
    </source>
</evidence>
<dbReference type="GO" id="GO:0005737">
    <property type="term" value="C:cytoplasm"/>
    <property type="evidence" value="ECO:0007669"/>
    <property type="project" value="UniProtKB-ARBA"/>
</dbReference>
<dbReference type="SUPFAM" id="SSF54211">
    <property type="entry name" value="Ribosomal protein S5 domain 2-like"/>
    <property type="match status" value="1"/>
</dbReference>
<dbReference type="InterPro" id="IPR000851">
    <property type="entry name" value="Ribosomal_uS5"/>
</dbReference>
<dbReference type="FunFam" id="3.30.230.10:FF:000002">
    <property type="entry name" value="30S ribosomal protein S5"/>
    <property type="match status" value="1"/>
</dbReference>
<accession>A0A1G2MCF1</accession>
<comment type="caution">
    <text evidence="9">The sequence shown here is derived from an EMBL/GenBank/DDBJ whole genome shotgun (WGS) entry which is preliminary data.</text>
</comment>
<gene>
    <name evidence="9" type="ORF">A2849_03835</name>
</gene>
<dbReference type="PANTHER" id="PTHR48277">
    <property type="entry name" value="MITOCHONDRIAL RIBOSOMAL PROTEIN S5"/>
    <property type="match status" value="1"/>
</dbReference>
<evidence type="ECO:0000313" key="10">
    <source>
        <dbReference type="Proteomes" id="UP000178121"/>
    </source>
</evidence>
<dbReference type="GO" id="GO:0005840">
    <property type="term" value="C:ribosome"/>
    <property type="evidence" value="ECO:0007669"/>
    <property type="project" value="UniProtKB-KW"/>
</dbReference>
<dbReference type="PANTHER" id="PTHR48277:SF1">
    <property type="entry name" value="MITOCHONDRIAL RIBOSOMAL PROTEIN S5"/>
    <property type="match status" value="1"/>
</dbReference>
<dbReference type="Gene3D" id="3.30.160.20">
    <property type="match status" value="1"/>
</dbReference>
<keyword evidence="3 6" id="KW-0687">Ribonucleoprotein</keyword>
<dbReference type="InterPro" id="IPR020568">
    <property type="entry name" value="Ribosomal_Su5_D2-typ_SF"/>
</dbReference>
<keyword evidence="2 6" id="KW-0689">Ribosomal protein</keyword>
<dbReference type="PROSITE" id="PS50881">
    <property type="entry name" value="S5_DSRBD"/>
    <property type="match status" value="1"/>
</dbReference>
<dbReference type="AlphaFoldDB" id="A0A1G2MCF1"/>
<evidence type="ECO:0000256" key="6">
    <source>
        <dbReference type="PROSITE-ProRule" id="PRU00268"/>
    </source>
</evidence>
<evidence type="ECO:0000259" key="8">
    <source>
        <dbReference type="PROSITE" id="PS50881"/>
    </source>
</evidence>
<reference evidence="9 10" key="1">
    <citation type="journal article" date="2016" name="Nat. Commun.">
        <title>Thousands of microbial genomes shed light on interconnected biogeochemical processes in an aquifer system.</title>
        <authorList>
            <person name="Anantharaman K."/>
            <person name="Brown C.T."/>
            <person name="Hug L.A."/>
            <person name="Sharon I."/>
            <person name="Castelle C.J."/>
            <person name="Probst A.J."/>
            <person name="Thomas B.C."/>
            <person name="Singh A."/>
            <person name="Wilkins M.J."/>
            <person name="Karaoz U."/>
            <person name="Brodie E.L."/>
            <person name="Williams K.H."/>
            <person name="Hubbard S.S."/>
            <person name="Banfield J.F."/>
        </authorList>
    </citation>
    <scope>NUCLEOTIDE SEQUENCE [LARGE SCALE GENOMIC DNA]</scope>
</reference>
<dbReference type="InterPro" id="IPR005324">
    <property type="entry name" value="Ribosomal_uS5_C"/>
</dbReference>
<name>A0A1G2MCF1_9BACT</name>
<dbReference type="GO" id="GO:1990904">
    <property type="term" value="C:ribonucleoprotein complex"/>
    <property type="evidence" value="ECO:0007669"/>
    <property type="project" value="UniProtKB-UniRule"/>
</dbReference>
<protein>
    <recommendedName>
        <fullName evidence="4">Small ribosomal subunit protein uS5</fullName>
    </recommendedName>
    <alternativeName>
        <fullName evidence="5">30S ribosomal protein S5</fullName>
    </alternativeName>
</protein>
<evidence type="ECO:0000256" key="2">
    <source>
        <dbReference type="ARBA" id="ARBA00022980"/>
    </source>
</evidence>
<evidence type="ECO:0000256" key="1">
    <source>
        <dbReference type="ARBA" id="ARBA00008945"/>
    </source>
</evidence>
<comment type="similarity">
    <text evidence="1 7">Belongs to the universal ribosomal protein uS5 family.</text>
</comment>